<evidence type="ECO:0000313" key="8">
    <source>
        <dbReference type="EMBL" id="RMP12381.1"/>
    </source>
</evidence>
<feature type="site" description="Important for catalytic activity" evidence="6">
    <location>
        <position position="232"/>
    </location>
</feature>
<name>A0A3M5PWR5_PSEMA</name>
<dbReference type="InterPro" id="IPR036691">
    <property type="entry name" value="Endo/exonu/phosph_ase_sf"/>
</dbReference>
<feature type="domain" description="Endonuclease/exonuclease/phosphatase" evidence="7">
    <location>
        <begin position="17"/>
        <end position="252"/>
    </location>
</feature>
<feature type="site" description="Interaction with DNA substrate" evidence="6">
    <location>
        <position position="258"/>
    </location>
</feature>
<dbReference type="PANTHER" id="PTHR43250:SF2">
    <property type="entry name" value="EXODEOXYRIBONUCLEASE III"/>
    <property type="match status" value="1"/>
</dbReference>
<dbReference type="EMBL" id="RBQF01000088">
    <property type="protein sequence ID" value="RMP12381.1"/>
    <property type="molecule type" value="Genomic_DNA"/>
</dbReference>
<comment type="cofactor">
    <cofactor evidence="5">
        <name>Mg(2+)</name>
        <dbReference type="ChEBI" id="CHEBI:18420"/>
    </cofactor>
    <cofactor evidence="5">
        <name>Mn(2+)</name>
        <dbReference type="ChEBI" id="CHEBI:29035"/>
    </cofactor>
    <text evidence="5">Probably binds two magnesium or manganese ions per subunit.</text>
</comment>
<dbReference type="PANTHER" id="PTHR43250">
    <property type="entry name" value="EXODEOXYRIBONUCLEASE III"/>
    <property type="match status" value="1"/>
</dbReference>
<dbReference type="NCBIfam" id="TIGR00633">
    <property type="entry name" value="xth"/>
    <property type="match status" value="1"/>
</dbReference>
<dbReference type="GO" id="GO:0008311">
    <property type="term" value="F:double-stranded DNA 3'-5' DNA exonuclease activity"/>
    <property type="evidence" value="ECO:0007669"/>
    <property type="project" value="InterPro"/>
</dbReference>
<keyword evidence="3" id="KW-0378">Hydrolase</keyword>
<dbReference type="GO" id="GO:0006281">
    <property type="term" value="P:DNA repair"/>
    <property type="evidence" value="ECO:0007669"/>
    <property type="project" value="InterPro"/>
</dbReference>
<keyword evidence="4 5" id="KW-0460">Magnesium</keyword>
<dbReference type="PROSITE" id="PS51435">
    <property type="entry name" value="AP_NUCLEASE_F1_4"/>
    <property type="match status" value="1"/>
</dbReference>
<dbReference type="Pfam" id="PF03372">
    <property type="entry name" value="Exo_endo_phos"/>
    <property type="match status" value="1"/>
</dbReference>
<dbReference type="InterPro" id="IPR004808">
    <property type="entry name" value="AP_endonuc_1"/>
</dbReference>
<evidence type="ECO:0000256" key="1">
    <source>
        <dbReference type="ARBA" id="ARBA00007092"/>
    </source>
</evidence>
<comment type="similarity">
    <text evidence="1">Belongs to the DNA repair enzymes AP/ExoA family.</text>
</comment>
<evidence type="ECO:0000256" key="2">
    <source>
        <dbReference type="ARBA" id="ARBA00022723"/>
    </source>
</evidence>
<dbReference type="AlphaFoldDB" id="A0A3M5PWR5"/>
<dbReference type="InterPro" id="IPR037493">
    <property type="entry name" value="ExoIII-like"/>
</dbReference>
<proteinExistence type="inferred from homology"/>
<sequence length="271" mass="31362">MYHTRTRFLGPFMRIISVNVNGIQAAVERGLLSWLQAQNADVICLQDTRASAFELDDPAFQLDGYFLYACDAEVPTQGGVALYSRLQPKAVISGLGFETADRYGRYLQADFDKVSIATLLLPSGQNGDEDLNQKFKLMDDFARYLDKQRRKRREYIYCGSLYVAQQKLDIKNWRDSQQSPGFLAPERAWMDEIVGNMGYVDALREVSREGDQYSWWPDNEQAEMLNLGWRFDYQLLTPGLRRFVRSARLPRQPRFSQHAPLIVDYDWTLTI</sequence>
<keyword evidence="2 5" id="KW-0479">Metal-binding</keyword>
<dbReference type="SUPFAM" id="SSF56219">
    <property type="entry name" value="DNase I-like"/>
    <property type="match status" value="1"/>
</dbReference>
<reference evidence="8 9" key="1">
    <citation type="submission" date="2018-08" db="EMBL/GenBank/DDBJ databases">
        <title>Recombination of ecologically and evolutionarily significant loci maintains genetic cohesion in the Pseudomonas syringae species complex.</title>
        <authorList>
            <person name="Dillon M."/>
            <person name="Thakur S."/>
            <person name="Almeida R.N.D."/>
            <person name="Weir B.S."/>
            <person name="Guttman D.S."/>
        </authorList>
    </citation>
    <scope>NUCLEOTIDE SEQUENCE [LARGE SCALE GENOMIC DNA]</scope>
    <source>
        <strain evidence="8 9">ICMP 3555</strain>
    </source>
</reference>
<dbReference type="GO" id="GO:0046872">
    <property type="term" value="F:metal ion binding"/>
    <property type="evidence" value="ECO:0007669"/>
    <property type="project" value="UniProtKB-KW"/>
</dbReference>
<dbReference type="Proteomes" id="UP000276587">
    <property type="component" value="Unassembled WGS sequence"/>
</dbReference>
<evidence type="ECO:0000256" key="5">
    <source>
        <dbReference type="PIRSR" id="PIRSR604808-2"/>
    </source>
</evidence>
<dbReference type="FunFam" id="3.60.10.10:FF:000001">
    <property type="entry name" value="Exodeoxyribonuclease III"/>
    <property type="match status" value="1"/>
</dbReference>
<comment type="caution">
    <text evidence="8">The sequence shown here is derived from an EMBL/GenBank/DDBJ whole genome shotgun (WGS) entry which is preliminary data.</text>
</comment>
<dbReference type="CDD" id="cd10281">
    <property type="entry name" value="Nape_like_AP-endo"/>
    <property type="match status" value="1"/>
</dbReference>
<accession>A0A3M5PWR5</accession>
<dbReference type="Gene3D" id="3.60.10.10">
    <property type="entry name" value="Endonuclease/exonuclease/phosphatase"/>
    <property type="match status" value="1"/>
</dbReference>
<evidence type="ECO:0000256" key="6">
    <source>
        <dbReference type="PIRSR" id="PIRSR604808-3"/>
    </source>
</evidence>
<evidence type="ECO:0000256" key="3">
    <source>
        <dbReference type="ARBA" id="ARBA00022801"/>
    </source>
</evidence>
<feature type="binding site" evidence="5">
    <location>
        <position position="258"/>
    </location>
    <ligand>
        <name>Mg(2+)</name>
        <dbReference type="ChEBI" id="CHEBI:18420"/>
        <label>1</label>
    </ligand>
</feature>
<gene>
    <name evidence="8" type="ORF">ALQ29_04978</name>
</gene>
<organism evidence="8 9">
    <name type="scientific">Pseudomonas marginalis pv. marginalis</name>
    <dbReference type="NCBI Taxonomy" id="97473"/>
    <lineage>
        <taxon>Bacteria</taxon>
        <taxon>Pseudomonadati</taxon>
        <taxon>Pseudomonadota</taxon>
        <taxon>Gammaproteobacteria</taxon>
        <taxon>Pseudomonadales</taxon>
        <taxon>Pseudomonadaceae</taxon>
        <taxon>Pseudomonas</taxon>
    </lineage>
</organism>
<evidence type="ECO:0000313" key="9">
    <source>
        <dbReference type="Proteomes" id="UP000276587"/>
    </source>
</evidence>
<dbReference type="InterPro" id="IPR005135">
    <property type="entry name" value="Endo/exonuclease/phosphatase"/>
</dbReference>
<keyword evidence="5" id="KW-0464">Manganese</keyword>
<evidence type="ECO:0000256" key="4">
    <source>
        <dbReference type="ARBA" id="ARBA00022842"/>
    </source>
</evidence>
<keyword evidence="9" id="KW-1185">Reference proteome</keyword>
<feature type="binding site" evidence="5">
    <location>
        <position position="19"/>
    </location>
    <ligand>
        <name>Mg(2+)</name>
        <dbReference type="ChEBI" id="CHEBI:18420"/>
        <label>1</label>
    </ligand>
</feature>
<evidence type="ECO:0000259" key="7">
    <source>
        <dbReference type="Pfam" id="PF03372"/>
    </source>
</evidence>
<protein>
    <recommendedName>
        <fullName evidence="7">Endonuclease/exonuclease/phosphatase domain-containing protein</fullName>
    </recommendedName>
</protein>